<comment type="subcellular location">
    <subcellularLocation>
        <location evidence="1">Membrane</location>
        <topology evidence="1">Multi-pass membrane protein</topology>
    </subcellularLocation>
</comment>
<evidence type="ECO:0000259" key="7">
    <source>
        <dbReference type="Pfam" id="PF04138"/>
    </source>
</evidence>
<dbReference type="PANTHER" id="PTHR38459:SF1">
    <property type="entry name" value="PROPHAGE BACTOPRENOL-LINKED GLUCOSE TRANSLOCASE HOMOLOG"/>
    <property type="match status" value="1"/>
</dbReference>
<proteinExistence type="inferred from homology"/>
<comment type="similarity">
    <text evidence="2">Belongs to the GtrA family.</text>
</comment>
<dbReference type="InterPro" id="IPR007267">
    <property type="entry name" value="GtrA_DPMS_TM"/>
</dbReference>
<dbReference type="EMBL" id="CP053708">
    <property type="protein sequence ID" value="QKE92516.1"/>
    <property type="molecule type" value="Genomic_DNA"/>
</dbReference>
<accession>A0A6M8HW94</accession>
<evidence type="ECO:0000256" key="1">
    <source>
        <dbReference type="ARBA" id="ARBA00004141"/>
    </source>
</evidence>
<evidence type="ECO:0000256" key="6">
    <source>
        <dbReference type="SAM" id="Phobius"/>
    </source>
</evidence>
<sequence length="140" mass="15351">MLAASLPEKGGLLPIATQFLKFGTVGAFGFLWDASTVYALRPFIGFVAATFAAYFIAATMNWVLNRLWTFRGRGSQDSLFRQWLNFLGANGFGFVLNRSTVFALAWSIPFCLAYPVVALAAGSLAGMCANFTLSRRLVFR</sequence>
<dbReference type="GO" id="GO:0000271">
    <property type="term" value="P:polysaccharide biosynthetic process"/>
    <property type="evidence" value="ECO:0007669"/>
    <property type="project" value="InterPro"/>
</dbReference>
<evidence type="ECO:0000313" key="9">
    <source>
        <dbReference type="Proteomes" id="UP000500767"/>
    </source>
</evidence>
<evidence type="ECO:0000256" key="5">
    <source>
        <dbReference type="ARBA" id="ARBA00023136"/>
    </source>
</evidence>
<dbReference type="InterPro" id="IPR051401">
    <property type="entry name" value="GtrA_CellWall_Glycosyl"/>
</dbReference>
<feature type="transmembrane region" description="Helical" evidence="6">
    <location>
        <begin position="112"/>
        <end position="133"/>
    </location>
</feature>
<evidence type="ECO:0000256" key="4">
    <source>
        <dbReference type="ARBA" id="ARBA00022989"/>
    </source>
</evidence>
<keyword evidence="5 6" id="KW-0472">Membrane</keyword>
<feature type="transmembrane region" description="Helical" evidence="6">
    <location>
        <begin position="43"/>
        <end position="64"/>
    </location>
</feature>
<evidence type="ECO:0000256" key="2">
    <source>
        <dbReference type="ARBA" id="ARBA00009399"/>
    </source>
</evidence>
<dbReference type="GO" id="GO:0005886">
    <property type="term" value="C:plasma membrane"/>
    <property type="evidence" value="ECO:0007669"/>
    <property type="project" value="TreeGrafter"/>
</dbReference>
<dbReference type="PANTHER" id="PTHR38459">
    <property type="entry name" value="PROPHAGE BACTOPRENOL-LINKED GLUCOSE TRANSLOCASE HOMOLOG"/>
    <property type="match status" value="1"/>
</dbReference>
<reference evidence="8 9" key="1">
    <citation type="journal article" date="2014" name="World J. Microbiol. Biotechnol.">
        <title>Biodiversity and physiological characteristics of Antarctic and Arctic lichens-associated bacteria.</title>
        <authorList>
            <person name="Lee Y.M."/>
            <person name="Kim E.H."/>
            <person name="Lee H.K."/>
            <person name="Hong S.G."/>
        </authorList>
    </citation>
    <scope>NUCLEOTIDE SEQUENCE [LARGE SCALE GENOMIC DNA]</scope>
    <source>
        <strain evidence="8 9">PAMC 26569</strain>
    </source>
</reference>
<feature type="transmembrane region" description="Helical" evidence="6">
    <location>
        <begin position="84"/>
        <end position="106"/>
    </location>
</feature>
<keyword evidence="3 6" id="KW-0812">Transmembrane</keyword>
<organism evidence="8 9">
    <name type="scientific">Lichenicola cladoniae</name>
    <dbReference type="NCBI Taxonomy" id="1484109"/>
    <lineage>
        <taxon>Bacteria</taxon>
        <taxon>Pseudomonadati</taxon>
        <taxon>Pseudomonadota</taxon>
        <taxon>Alphaproteobacteria</taxon>
        <taxon>Acetobacterales</taxon>
        <taxon>Acetobacteraceae</taxon>
        <taxon>Lichenicola</taxon>
    </lineage>
</organism>
<keyword evidence="9" id="KW-1185">Reference proteome</keyword>
<gene>
    <name evidence="8" type="ORF">HN018_07960</name>
</gene>
<protein>
    <submittedName>
        <fullName evidence="8">GtrA family protein</fullName>
    </submittedName>
</protein>
<name>A0A6M8HW94_9PROT</name>
<dbReference type="Pfam" id="PF04138">
    <property type="entry name" value="GtrA_DPMS_TM"/>
    <property type="match status" value="1"/>
</dbReference>
<feature type="domain" description="GtrA/DPMS transmembrane" evidence="7">
    <location>
        <begin position="21"/>
        <end position="139"/>
    </location>
</feature>
<dbReference type="Proteomes" id="UP000500767">
    <property type="component" value="Chromosome"/>
</dbReference>
<evidence type="ECO:0000256" key="3">
    <source>
        <dbReference type="ARBA" id="ARBA00022692"/>
    </source>
</evidence>
<dbReference type="AlphaFoldDB" id="A0A6M8HW94"/>
<keyword evidence="4 6" id="KW-1133">Transmembrane helix</keyword>
<dbReference type="KEGG" id="lck:HN018_07960"/>
<evidence type="ECO:0000313" key="8">
    <source>
        <dbReference type="EMBL" id="QKE92516.1"/>
    </source>
</evidence>